<dbReference type="InterPro" id="IPR043502">
    <property type="entry name" value="DNA/RNA_pol_sf"/>
</dbReference>
<dbReference type="AlphaFoldDB" id="A0A3S1BK89"/>
<evidence type="ECO:0000256" key="5">
    <source>
        <dbReference type="ARBA" id="ARBA00022759"/>
    </source>
</evidence>
<dbReference type="GO" id="GO:0004519">
    <property type="term" value="F:endonuclease activity"/>
    <property type="evidence" value="ECO:0007669"/>
    <property type="project" value="UniProtKB-KW"/>
</dbReference>
<evidence type="ECO:0000313" key="13">
    <source>
        <dbReference type="Proteomes" id="UP000271974"/>
    </source>
</evidence>
<evidence type="ECO:0000259" key="10">
    <source>
        <dbReference type="PROSITE" id="PS50158"/>
    </source>
</evidence>
<dbReference type="SUPFAM" id="SSF50630">
    <property type="entry name" value="Acid proteases"/>
    <property type="match status" value="1"/>
</dbReference>
<evidence type="ECO:0000259" key="11">
    <source>
        <dbReference type="PROSITE" id="PS50878"/>
    </source>
</evidence>
<dbReference type="Gene3D" id="2.40.70.10">
    <property type="entry name" value="Acid Proteases"/>
    <property type="match status" value="1"/>
</dbReference>
<dbReference type="STRING" id="188477.A0A3S1BK89"/>
<dbReference type="InterPro" id="IPR001878">
    <property type="entry name" value="Znf_CCHC"/>
</dbReference>
<dbReference type="InterPro" id="IPR041373">
    <property type="entry name" value="RT_RNaseH"/>
</dbReference>
<dbReference type="InterPro" id="IPR043128">
    <property type="entry name" value="Rev_trsase/Diguanyl_cyclase"/>
</dbReference>
<sequence length="1011" mass="113692">MATSTQLICIALFITLTLGIASSQSNGTVTNSGTNGTQTGTGSGSMEGRLQCYKCSSFVKDDYCDNPSEEKTHVQTCEPDENMCRKVEQHKFKPSEGTINDYLDRLDFYLEANEVTDAAKKRAILLTVVGPQQFRLLKDLTAPEKPADKTYDELCLLLKQHHEPEPPKFLQRAKFDARLRKDSESIPEYVAALRKLSEYCQFGATLNERLCERFVTGVNNNAIQRKLLLEPDLTLDKAVSLAISINQTSEGAKALESGQVHAVANKFKAGSSKPTHYKPRNDQGYQHKPAQAQQGSCHRCGGPHSPNRCKFKSATCHKCSKQGHIAKVCFSKKQPVATSVKAVHRNNFIGSEPSSDVQANQADDTSFHLFTVSSGATTSPTPINVEVLVNTTPVIFQVDTGASRSIITLHDYQKLLAESTPLMSSTRQLHTYTGHQVKVVGECSVTVCYQQQQISEILTVVEKGGPPLLGRDWLRLLRLDWSSLFQINNMSRSQTLDDILLQNSSAFGESGVFQDRKVKIHVKENAVPKYCKARTPPFSMRDKIEQELARLEKNDIIKKVESCEWATPIVPVLKKDNSVRICGDYKVTINPQIEQNRHPIPVIEDLSQKLSGGEMFTELDLSHAYTQLELDEQSKKLTTINTHMGLYQYQRLCFGISSSPGIFQEVMDSTFQNVPNVCVYFDNLYITGKDDDEHLETLNKVLNIIKKKGLKINKAKCQFMLSEINFLGYRLNKQGLQPQPEKVNAIKLAPQPENVSQLRAYLGLVNYYSKFVPNLSQTLAPLNKLLRKNEKWAWGQEQDRAFQISKDIISSDNLIIHFDPTKNLTLTCDASPDGVGAVLSHGELPIAFASRSLNQAEKNYSQLDREGLSIIFGVRKFHKFVYGREITIITDHKPLLGLFGENKPLPEHASPRLQRWAITLSAYNYQLKYKPGCENTADALSRLPLIQQNSEYVPEEFEMFNAIHNSPVNVYNIKQETQKDECLKQVYNYCVNGWPNIVDERFTPYKKGSLN</sequence>
<feature type="signal peptide" evidence="9">
    <location>
        <begin position="1"/>
        <end position="23"/>
    </location>
</feature>
<dbReference type="CDD" id="cd09274">
    <property type="entry name" value="RNase_HI_RT_Ty3"/>
    <property type="match status" value="1"/>
</dbReference>
<evidence type="ECO:0000313" key="12">
    <source>
        <dbReference type="EMBL" id="RUS69146.1"/>
    </source>
</evidence>
<evidence type="ECO:0000256" key="8">
    <source>
        <dbReference type="PROSITE-ProRule" id="PRU00047"/>
    </source>
</evidence>
<keyword evidence="5" id="KW-0255">Endonuclease</keyword>
<dbReference type="Proteomes" id="UP000271974">
    <property type="component" value="Unassembled WGS sequence"/>
</dbReference>
<keyword evidence="4" id="KW-0540">Nuclease</keyword>
<dbReference type="CDD" id="cd00117">
    <property type="entry name" value="TFP"/>
    <property type="match status" value="1"/>
</dbReference>
<dbReference type="GO" id="GO:0008270">
    <property type="term" value="F:zinc ion binding"/>
    <property type="evidence" value="ECO:0007669"/>
    <property type="project" value="UniProtKB-KW"/>
</dbReference>
<dbReference type="Gene3D" id="3.30.70.270">
    <property type="match status" value="2"/>
</dbReference>
<dbReference type="SUPFAM" id="SSF56672">
    <property type="entry name" value="DNA/RNA polymerases"/>
    <property type="match status" value="1"/>
</dbReference>
<evidence type="ECO:0000256" key="3">
    <source>
        <dbReference type="ARBA" id="ARBA00022695"/>
    </source>
</evidence>
<keyword evidence="6" id="KW-0378">Hydrolase</keyword>
<dbReference type="InterPro" id="IPR000477">
    <property type="entry name" value="RT_dom"/>
</dbReference>
<feature type="domain" description="Reverse transcriptase" evidence="11">
    <location>
        <begin position="553"/>
        <end position="731"/>
    </location>
</feature>
<dbReference type="EC" id="2.7.7.49" evidence="1"/>
<accession>A0A3S1BK89</accession>
<gene>
    <name evidence="12" type="ORF">EGW08_023092</name>
</gene>
<dbReference type="CDD" id="cd01647">
    <property type="entry name" value="RT_LTR"/>
    <property type="match status" value="1"/>
</dbReference>
<protein>
    <recommendedName>
        <fullName evidence="1">RNA-directed DNA polymerase</fullName>
        <ecNumber evidence="1">2.7.7.49</ecNumber>
    </recommendedName>
</protein>
<keyword evidence="8" id="KW-0479">Metal-binding</keyword>
<keyword evidence="3" id="KW-0548">Nucleotidyltransferase</keyword>
<keyword evidence="8" id="KW-0863">Zinc-finger</keyword>
<dbReference type="GO" id="GO:0016787">
    <property type="term" value="F:hydrolase activity"/>
    <property type="evidence" value="ECO:0007669"/>
    <property type="project" value="UniProtKB-KW"/>
</dbReference>
<feature type="chain" id="PRO_5018603947" description="RNA-directed DNA polymerase" evidence="9">
    <location>
        <begin position="24"/>
        <end position="1011"/>
    </location>
</feature>
<evidence type="ECO:0000256" key="2">
    <source>
        <dbReference type="ARBA" id="ARBA00022679"/>
    </source>
</evidence>
<keyword evidence="8" id="KW-0862">Zinc</keyword>
<dbReference type="FunFam" id="3.30.70.270:FF:000026">
    <property type="entry name" value="Transposon Ty3-G Gag-Pol polyprotein"/>
    <property type="match status" value="1"/>
</dbReference>
<name>A0A3S1BK89_ELYCH</name>
<organism evidence="12 13">
    <name type="scientific">Elysia chlorotica</name>
    <name type="common">Eastern emerald elysia</name>
    <name type="synonym">Sea slug</name>
    <dbReference type="NCBI Taxonomy" id="188477"/>
    <lineage>
        <taxon>Eukaryota</taxon>
        <taxon>Metazoa</taxon>
        <taxon>Spiralia</taxon>
        <taxon>Lophotrochozoa</taxon>
        <taxon>Mollusca</taxon>
        <taxon>Gastropoda</taxon>
        <taxon>Heterobranchia</taxon>
        <taxon>Euthyneura</taxon>
        <taxon>Panpulmonata</taxon>
        <taxon>Sacoglossa</taxon>
        <taxon>Placobranchoidea</taxon>
        <taxon>Plakobranchidae</taxon>
        <taxon>Elysia</taxon>
    </lineage>
</organism>
<comment type="caution">
    <text evidence="12">The sequence shown here is derived from an EMBL/GenBank/DDBJ whole genome shotgun (WGS) entry which is preliminary data.</text>
</comment>
<dbReference type="PANTHER" id="PTHR37984:SF13">
    <property type="entry name" value="RIBONUCLEASE H"/>
    <property type="match status" value="1"/>
</dbReference>
<dbReference type="PROSITE" id="PS50158">
    <property type="entry name" value="ZF_CCHC"/>
    <property type="match status" value="1"/>
</dbReference>
<keyword evidence="2" id="KW-0808">Transferase</keyword>
<dbReference type="InterPro" id="IPR021109">
    <property type="entry name" value="Peptidase_aspartic_dom_sf"/>
</dbReference>
<dbReference type="Gene3D" id="3.10.10.10">
    <property type="entry name" value="HIV Type 1 Reverse Transcriptase, subunit A, domain 1"/>
    <property type="match status" value="1"/>
</dbReference>
<dbReference type="EMBL" id="RQTK01001807">
    <property type="protein sequence ID" value="RUS69146.1"/>
    <property type="molecule type" value="Genomic_DNA"/>
</dbReference>
<dbReference type="PROSITE" id="PS50878">
    <property type="entry name" value="RT_POL"/>
    <property type="match status" value="1"/>
</dbReference>
<keyword evidence="13" id="KW-1185">Reference proteome</keyword>
<dbReference type="OrthoDB" id="6239317at2759"/>
<evidence type="ECO:0000256" key="1">
    <source>
        <dbReference type="ARBA" id="ARBA00012493"/>
    </source>
</evidence>
<evidence type="ECO:0000256" key="6">
    <source>
        <dbReference type="ARBA" id="ARBA00022801"/>
    </source>
</evidence>
<evidence type="ECO:0000256" key="4">
    <source>
        <dbReference type="ARBA" id="ARBA00022722"/>
    </source>
</evidence>
<keyword evidence="7" id="KW-0695">RNA-directed DNA polymerase</keyword>
<dbReference type="Pfam" id="PF00078">
    <property type="entry name" value="RVT_1"/>
    <property type="match status" value="1"/>
</dbReference>
<dbReference type="InterPro" id="IPR050951">
    <property type="entry name" value="Retrovirus_Pol_polyprotein"/>
</dbReference>
<dbReference type="Pfam" id="PF17917">
    <property type="entry name" value="RT_RNaseH"/>
    <property type="match status" value="1"/>
</dbReference>
<keyword evidence="9" id="KW-0732">Signal</keyword>
<feature type="domain" description="CCHC-type" evidence="10">
    <location>
        <begin position="316"/>
        <end position="329"/>
    </location>
</feature>
<dbReference type="GO" id="GO:0003676">
    <property type="term" value="F:nucleic acid binding"/>
    <property type="evidence" value="ECO:0007669"/>
    <property type="project" value="InterPro"/>
</dbReference>
<dbReference type="GO" id="GO:0003964">
    <property type="term" value="F:RNA-directed DNA polymerase activity"/>
    <property type="evidence" value="ECO:0007669"/>
    <property type="project" value="UniProtKB-KW"/>
</dbReference>
<evidence type="ECO:0000256" key="7">
    <source>
        <dbReference type="ARBA" id="ARBA00022918"/>
    </source>
</evidence>
<reference evidence="12 13" key="1">
    <citation type="submission" date="2019-01" db="EMBL/GenBank/DDBJ databases">
        <title>A draft genome assembly of the solar-powered sea slug Elysia chlorotica.</title>
        <authorList>
            <person name="Cai H."/>
            <person name="Li Q."/>
            <person name="Fang X."/>
            <person name="Li J."/>
            <person name="Curtis N.E."/>
            <person name="Altenburger A."/>
            <person name="Shibata T."/>
            <person name="Feng M."/>
            <person name="Maeda T."/>
            <person name="Schwartz J.A."/>
            <person name="Shigenobu S."/>
            <person name="Lundholm N."/>
            <person name="Nishiyama T."/>
            <person name="Yang H."/>
            <person name="Hasebe M."/>
            <person name="Li S."/>
            <person name="Pierce S.K."/>
            <person name="Wang J."/>
        </authorList>
    </citation>
    <scope>NUCLEOTIDE SEQUENCE [LARGE SCALE GENOMIC DNA]</scope>
    <source>
        <strain evidence="12">EC2010</strain>
        <tissue evidence="12">Whole organism of an adult</tissue>
    </source>
</reference>
<evidence type="ECO:0000256" key="9">
    <source>
        <dbReference type="SAM" id="SignalP"/>
    </source>
</evidence>
<dbReference type="PANTHER" id="PTHR37984">
    <property type="entry name" value="PROTEIN CBG26694"/>
    <property type="match status" value="1"/>
</dbReference>
<proteinExistence type="predicted"/>